<accession>A0A9X2JZD5</accession>
<dbReference type="GO" id="GO:0042744">
    <property type="term" value="P:hydrogen peroxide catabolic process"/>
    <property type="evidence" value="ECO:0007669"/>
    <property type="project" value="TreeGrafter"/>
</dbReference>
<dbReference type="GO" id="GO:0033554">
    <property type="term" value="P:cellular response to stress"/>
    <property type="evidence" value="ECO:0007669"/>
    <property type="project" value="TreeGrafter"/>
</dbReference>
<dbReference type="CDD" id="cd03018">
    <property type="entry name" value="PRX_AhpE_like"/>
    <property type="match status" value="1"/>
</dbReference>
<dbReference type="Pfam" id="PF00578">
    <property type="entry name" value="AhpC-TSA"/>
    <property type="match status" value="1"/>
</dbReference>
<keyword evidence="4" id="KW-0560">Oxidoreductase</keyword>
<comment type="function">
    <text evidence="8">Thiol-specific peroxidase that catalyzes the reduction of hydrogen peroxide and organic hydroperoxides to water and alcohols, respectively. Plays a role in cell protection against oxidative stress by detoxifying peroxides. May represent an important antioxidant defense against cytotoxic peroxides, especially peroxynitrite, which can be formed by activated macrophages during infection.</text>
</comment>
<evidence type="ECO:0000256" key="11">
    <source>
        <dbReference type="ARBA" id="ARBA00067009"/>
    </source>
</evidence>
<evidence type="ECO:0000256" key="15">
    <source>
        <dbReference type="PIRSR" id="PIRSR000239-1"/>
    </source>
</evidence>
<dbReference type="InterPro" id="IPR000866">
    <property type="entry name" value="AhpC/TSA"/>
</dbReference>
<evidence type="ECO:0000259" key="16">
    <source>
        <dbReference type="PROSITE" id="PS51352"/>
    </source>
</evidence>
<keyword evidence="5" id="KW-0676">Redox-active center</keyword>
<dbReference type="GO" id="GO:0005829">
    <property type="term" value="C:cytosol"/>
    <property type="evidence" value="ECO:0007669"/>
    <property type="project" value="TreeGrafter"/>
</dbReference>
<evidence type="ECO:0000256" key="3">
    <source>
        <dbReference type="ARBA" id="ARBA00022862"/>
    </source>
</evidence>
<dbReference type="InterPro" id="IPR024706">
    <property type="entry name" value="Peroxiredoxin_AhpC-typ"/>
</dbReference>
<comment type="similarity">
    <text evidence="1">Belongs to the peroxiredoxin family. AhpC/Prx1 subfamily.</text>
</comment>
<evidence type="ECO:0000256" key="4">
    <source>
        <dbReference type="ARBA" id="ARBA00023002"/>
    </source>
</evidence>
<dbReference type="SUPFAM" id="SSF52833">
    <property type="entry name" value="Thioredoxin-like"/>
    <property type="match status" value="1"/>
</dbReference>
<evidence type="ECO:0000256" key="10">
    <source>
        <dbReference type="ARBA" id="ARBA00065226"/>
    </source>
</evidence>
<comment type="caution">
    <text evidence="17">The sequence shown here is derived from an EMBL/GenBank/DDBJ whole genome shotgun (WGS) entry which is preliminary data.</text>
</comment>
<dbReference type="PROSITE" id="PS51352">
    <property type="entry name" value="THIOREDOXIN_2"/>
    <property type="match status" value="1"/>
</dbReference>
<feature type="active site" description="Cysteine sulfenic acid (-SOH) intermediate; for peroxidase activity" evidence="15">
    <location>
        <position position="51"/>
    </location>
</feature>
<evidence type="ECO:0000256" key="2">
    <source>
        <dbReference type="ARBA" id="ARBA00022559"/>
    </source>
</evidence>
<dbReference type="AlphaFoldDB" id="A0A9X2JZD5"/>
<dbReference type="GO" id="GO:0045454">
    <property type="term" value="P:cell redox homeostasis"/>
    <property type="evidence" value="ECO:0007669"/>
    <property type="project" value="TreeGrafter"/>
</dbReference>
<feature type="domain" description="Thioredoxin" evidence="16">
    <location>
        <begin position="9"/>
        <end position="154"/>
    </location>
</feature>
<organism evidence="17 18">
    <name type="scientific">Nonomuraea thailandensis</name>
    <dbReference type="NCBI Taxonomy" id="1188745"/>
    <lineage>
        <taxon>Bacteria</taxon>
        <taxon>Bacillati</taxon>
        <taxon>Actinomycetota</taxon>
        <taxon>Actinomycetes</taxon>
        <taxon>Streptosporangiales</taxon>
        <taxon>Streptosporangiaceae</taxon>
        <taxon>Nonomuraea</taxon>
    </lineage>
</organism>
<dbReference type="InterPro" id="IPR013766">
    <property type="entry name" value="Thioredoxin_domain"/>
</dbReference>
<dbReference type="Gene3D" id="3.40.30.10">
    <property type="entry name" value="Glutaredoxin"/>
    <property type="match status" value="1"/>
</dbReference>
<sequence>MMAVNAHPAEVGVPAPNFELQDQHGTPVSLARLRGEKVVLVFYPLAFSGICSSELSALRDQPIEGARLLTVSVDSVFTHRAWADREGYTFSLLSDFWPHGQVAQAYGVFDDARGLARRGTFIIDGEGVIRWSVVNPISSARDVADYVKALADIS</sequence>
<evidence type="ECO:0000256" key="9">
    <source>
        <dbReference type="ARBA" id="ARBA00060973"/>
    </source>
</evidence>
<dbReference type="EMBL" id="JAMZEB010000002">
    <property type="protein sequence ID" value="MCP2354084.1"/>
    <property type="molecule type" value="Genomic_DNA"/>
</dbReference>
<evidence type="ECO:0000313" key="17">
    <source>
        <dbReference type="EMBL" id="MCP2354084.1"/>
    </source>
</evidence>
<keyword evidence="18" id="KW-1185">Reference proteome</keyword>
<dbReference type="EC" id="1.11.1.29" evidence="11"/>
<evidence type="ECO:0000256" key="14">
    <source>
        <dbReference type="ARBA" id="ARBA00083736"/>
    </source>
</evidence>
<reference evidence="17" key="1">
    <citation type="submission" date="2022-06" db="EMBL/GenBank/DDBJ databases">
        <title>Sequencing the genomes of 1000 actinobacteria strains.</title>
        <authorList>
            <person name="Klenk H.-P."/>
        </authorList>
    </citation>
    <scope>NUCLEOTIDE SEQUENCE</scope>
    <source>
        <strain evidence="17">DSM 46694</strain>
    </source>
</reference>
<comment type="catalytic activity">
    <reaction evidence="7">
        <text>[mycoredoxin]-L-dithiol + a hydroperoxide = [mycoredoxin]-L-disulfide + an alcohol + H2O</text>
        <dbReference type="Rhea" id="RHEA:62640"/>
        <dbReference type="Rhea" id="RHEA-COMP:16137"/>
        <dbReference type="Rhea" id="RHEA-COMP:16138"/>
        <dbReference type="ChEBI" id="CHEBI:15377"/>
        <dbReference type="ChEBI" id="CHEBI:29950"/>
        <dbReference type="ChEBI" id="CHEBI:30879"/>
        <dbReference type="ChEBI" id="CHEBI:35924"/>
        <dbReference type="ChEBI" id="CHEBI:50058"/>
        <dbReference type="EC" id="1.11.1.29"/>
    </reaction>
</comment>
<dbReference type="PIRSF" id="PIRSF000239">
    <property type="entry name" value="AHPC"/>
    <property type="match status" value="1"/>
</dbReference>
<keyword evidence="2" id="KW-0575">Peroxidase</keyword>
<dbReference type="Proteomes" id="UP001139648">
    <property type="component" value="Unassembled WGS sequence"/>
</dbReference>
<proteinExistence type="inferred from homology"/>
<gene>
    <name evidence="17" type="ORF">HD597_001104</name>
</gene>
<evidence type="ECO:0000256" key="7">
    <source>
        <dbReference type="ARBA" id="ARBA00052774"/>
    </source>
</evidence>
<dbReference type="InterPro" id="IPR050217">
    <property type="entry name" value="Peroxiredoxin"/>
</dbReference>
<evidence type="ECO:0000256" key="8">
    <source>
        <dbReference type="ARBA" id="ARBA00056930"/>
    </source>
</evidence>
<dbReference type="GO" id="GO:0006979">
    <property type="term" value="P:response to oxidative stress"/>
    <property type="evidence" value="ECO:0007669"/>
    <property type="project" value="TreeGrafter"/>
</dbReference>
<dbReference type="PANTHER" id="PTHR10681:SF121">
    <property type="entry name" value="ALKYL HYDROPEROXIDE REDUCTASE C"/>
    <property type="match status" value="1"/>
</dbReference>
<keyword evidence="3" id="KW-0049">Antioxidant</keyword>
<protein>
    <recommendedName>
        <fullName evidence="12">Alkyl hydroperoxide reductase E</fullName>
        <ecNumber evidence="11">1.11.1.29</ecNumber>
    </recommendedName>
    <alternativeName>
        <fullName evidence="13">Mycoredoxin-dependent peroxiredoxin</fullName>
    </alternativeName>
    <alternativeName>
        <fullName evidence="14">Peroxiredoxin AhpE</fullName>
    </alternativeName>
    <alternativeName>
        <fullName evidence="6">Thioredoxin peroxidase</fullName>
    </alternativeName>
</protein>
<comment type="similarity">
    <text evidence="9">Belongs to the peroxiredoxin family. AhpE subfamily.</text>
</comment>
<evidence type="ECO:0000256" key="12">
    <source>
        <dbReference type="ARBA" id="ARBA00068979"/>
    </source>
</evidence>
<dbReference type="PANTHER" id="PTHR10681">
    <property type="entry name" value="THIOREDOXIN PEROXIDASE"/>
    <property type="match status" value="1"/>
</dbReference>
<evidence type="ECO:0000256" key="6">
    <source>
        <dbReference type="ARBA" id="ARBA00032824"/>
    </source>
</evidence>
<evidence type="ECO:0000256" key="5">
    <source>
        <dbReference type="ARBA" id="ARBA00023284"/>
    </source>
</evidence>
<dbReference type="GO" id="GO:0008379">
    <property type="term" value="F:thioredoxin peroxidase activity"/>
    <property type="evidence" value="ECO:0007669"/>
    <property type="project" value="TreeGrafter"/>
</dbReference>
<comment type="subunit">
    <text evidence="10">Homodimer. Forms both dimers and octamers; a tightly-associated dimer and a ring-like octamer.</text>
</comment>
<dbReference type="InterPro" id="IPR036249">
    <property type="entry name" value="Thioredoxin-like_sf"/>
</dbReference>
<dbReference type="FunFam" id="3.40.30.10:FF:000118">
    <property type="entry name" value="Peroxiredoxin AhpE"/>
    <property type="match status" value="1"/>
</dbReference>
<evidence type="ECO:0000256" key="13">
    <source>
        <dbReference type="ARBA" id="ARBA00082991"/>
    </source>
</evidence>
<evidence type="ECO:0000313" key="18">
    <source>
        <dbReference type="Proteomes" id="UP001139648"/>
    </source>
</evidence>
<name>A0A9X2JZD5_9ACTN</name>
<evidence type="ECO:0000256" key="1">
    <source>
        <dbReference type="ARBA" id="ARBA00009796"/>
    </source>
</evidence>